<evidence type="ECO:0000256" key="8">
    <source>
        <dbReference type="ARBA" id="ARBA00022989"/>
    </source>
</evidence>
<evidence type="ECO:0000256" key="9">
    <source>
        <dbReference type="ARBA" id="ARBA00023136"/>
    </source>
</evidence>
<keyword evidence="3" id="KW-0813">Transport</keyword>
<dbReference type="Gene3D" id="3.30.1360.100">
    <property type="entry name" value="General secretion pathway protein M, EpsM"/>
    <property type="match status" value="1"/>
</dbReference>
<keyword evidence="7" id="KW-0653">Protein transport</keyword>
<dbReference type="InterPro" id="IPR023229">
    <property type="entry name" value="T2SS_M_periplasmic_sf"/>
</dbReference>
<sequence length="158" mass="16860">MMQYWNERSGREKGLLAVAALLVIFALAQFGVVRPVTAARADASMKLEAASRQLDVVSAELATRSTGTGPAKSSEASSGNVRADLLQLANARGLSVSRLQTTDDDRLILQFEQAAPTLVYAWLADADDSYGIVPERVSMFAEPGGYVRASFEFAGGDT</sequence>
<dbReference type="RefSeq" id="WP_273012295.1">
    <property type="nucleotide sequence ID" value="NZ_CAXPDQ010000010.1"/>
</dbReference>
<evidence type="ECO:0000313" key="10">
    <source>
        <dbReference type="EMBL" id="HBQ47911.1"/>
    </source>
</evidence>
<name>A0A356W2S8_9PROT</name>
<accession>A0A356W2S8</accession>
<dbReference type="GO" id="GO:0005886">
    <property type="term" value="C:plasma membrane"/>
    <property type="evidence" value="ECO:0007669"/>
    <property type="project" value="UniProtKB-SubCell"/>
</dbReference>
<keyword evidence="6" id="KW-0812">Transmembrane</keyword>
<comment type="subcellular location">
    <subcellularLocation>
        <location evidence="1">Cell inner membrane</location>
        <topology evidence="1">Single-pass membrane protein</topology>
    </subcellularLocation>
</comment>
<keyword evidence="9" id="KW-0472">Membrane</keyword>
<dbReference type="GO" id="GO:0015627">
    <property type="term" value="C:type II protein secretion system complex"/>
    <property type="evidence" value="ECO:0007669"/>
    <property type="project" value="InterPro"/>
</dbReference>
<evidence type="ECO:0000256" key="4">
    <source>
        <dbReference type="ARBA" id="ARBA00022475"/>
    </source>
</evidence>
<dbReference type="SUPFAM" id="SSF103054">
    <property type="entry name" value="General secretion pathway protein M, EpsM"/>
    <property type="match status" value="1"/>
</dbReference>
<comment type="caution">
    <text evidence="10">The sequence shown here is derived from an EMBL/GenBank/DDBJ whole genome shotgun (WGS) entry which is preliminary data.</text>
</comment>
<dbReference type="AlphaFoldDB" id="A0A356W2S8"/>
<dbReference type="Proteomes" id="UP000263957">
    <property type="component" value="Unassembled WGS sequence"/>
</dbReference>
<evidence type="ECO:0008006" key="12">
    <source>
        <dbReference type="Google" id="ProtNLM"/>
    </source>
</evidence>
<reference evidence="10 11" key="1">
    <citation type="journal article" date="2018" name="Nat. Biotechnol.">
        <title>A standardized bacterial taxonomy based on genome phylogeny substantially revises the tree of life.</title>
        <authorList>
            <person name="Parks D.H."/>
            <person name="Chuvochina M."/>
            <person name="Waite D.W."/>
            <person name="Rinke C."/>
            <person name="Skarshewski A."/>
            <person name="Chaumeil P.A."/>
            <person name="Hugenholtz P."/>
        </authorList>
    </citation>
    <scope>NUCLEOTIDE SEQUENCE [LARGE SCALE GENOMIC DNA]</scope>
    <source>
        <strain evidence="10">UBA10378</strain>
    </source>
</reference>
<evidence type="ECO:0000256" key="7">
    <source>
        <dbReference type="ARBA" id="ARBA00022927"/>
    </source>
</evidence>
<keyword evidence="8" id="KW-1133">Transmembrane helix</keyword>
<evidence type="ECO:0000256" key="2">
    <source>
        <dbReference type="ARBA" id="ARBA00010637"/>
    </source>
</evidence>
<dbReference type="EMBL" id="DOGS01000070">
    <property type="protein sequence ID" value="HBQ47911.1"/>
    <property type="molecule type" value="Genomic_DNA"/>
</dbReference>
<evidence type="ECO:0000313" key="11">
    <source>
        <dbReference type="Proteomes" id="UP000263957"/>
    </source>
</evidence>
<evidence type="ECO:0000256" key="3">
    <source>
        <dbReference type="ARBA" id="ARBA00022448"/>
    </source>
</evidence>
<keyword evidence="5" id="KW-0997">Cell inner membrane</keyword>
<evidence type="ECO:0000256" key="1">
    <source>
        <dbReference type="ARBA" id="ARBA00004377"/>
    </source>
</evidence>
<gene>
    <name evidence="10" type="ORF">DD728_03335</name>
</gene>
<proteinExistence type="inferred from homology"/>
<dbReference type="Pfam" id="PF04612">
    <property type="entry name" value="T2SSM"/>
    <property type="match status" value="1"/>
</dbReference>
<comment type="similarity">
    <text evidence="2">Belongs to the GSP M family.</text>
</comment>
<organism evidence="10 11">
    <name type="scientific">Hyphomonas atlantica</name>
    <dbReference type="NCBI Taxonomy" id="1280948"/>
    <lineage>
        <taxon>Bacteria</taxon>
        <taxon>Pseudomonadati</taxon>
        <taxon>Pseudomonadota</taxon>
        <taxon>Alphaproteobacteria</taxon>
        <taxon>Hyphomonadales</taxon>
        <taxon>Hyphomonadaceae</taxon>
        <taxon>Hyphomonas</taxon>
    </lineage>
</organism>
<dbReference type="InterPro" id="IPR007690">
    <property type="entry name" value="T2SS_GspM"/>
</dbReference>
<evidence type="ECO:0000256" key="5">
    <source>
        <dbReference type="ARBA" id="ARBA00022519"/>
    </source>
</evidence>
<dbReference type="GO" id="GO:0015628">
    <property type="term" value="P:protein secretion by the type II secretion system"/>
    <property type="evidence" value="ECO:0007669"/>
    <property type="project" value="InterPro"/>
</dbReference>
<evidence type="ECO:0000256" key="6">
    <source>
        <dbReference type="ARBA" id="ARBA00022692"/>
    </source>
</evidence>
<keyword evidence="4" id="KW-1003">Cell membrane</keyword>
<protein>
    <recommendedName>
        <fullName evidence="12">Type II secretion system protein M</fullName>
    </recommendedName>
</protein>